<dbReference type="EMBL" id="LT629799">
    <property type="protein sequence ID" value="SDU96621.1"/>
    <property type="molecule type" value="Genomic_DNA"/>
</dbReference>
<dbReference type="InterPro" id="IPR016181">
    <property type="entry name" value="Acyl_CoA_acyltransferase"/>
</dbReference>
<accession>A0A1H2MUK6</accession>
<dbReference type="PROSITE" id="PS51186">
    <property type="entry name" value="GNAT"/>
    <property type="match status" value="1"/>
</dbReference>
<dbReference type="PANTHER" id="PTHR37817">
    <property type="entry name" value="N-ACETYLTRANSFERASE EIS"/>
    <property type="match status" value="1"/>
</dbReference>
<gene>
    <name evidence="3" type="ORF">SAMN04488544_2704</name>
</gene>
<sequence>MTTTVRRLGPEASAASQRLGHEAFGVPASTTGPPAEPRSLDLPGWHWWGVTEGDRLLAQAADREFDGWFGGRVLPVAGIAGVTVAAEARGRGVLGPVLLALLEGARERGAVVSTMFPSAPGIYRRTGYESIAGVRVVDVPSASLAGLRPGGEVTLRRAEPVDAERVRRLYDAWAAGVDGALTRRGVSFTTTDEELVGGPTGVTLAEAPDGRLLGYASWLRGRGDGSGPELVVDDLLATEVDAYAALLGMLGSFASVASTVRLRTTADDLVRVLLGSLAWTTVQDELYMLKVLDVEAAFTGAACSPALTAALGFHLSGDVLPGLDGAYAVTASGGLVHCERAVVTGDRTLSPRGLALLVTGARPCRDLRALGLLVGGDRAEDATWDALVAGRVRGVLDHF</sequence>
<dbReference type="Proteomes" id="UP000198825">
    <property type="component" value="Chromosome I"/>
</dbReference>
<dbReference type="Pfam" id="PF13527">
    <property type="entry name" value="Acetyltransf_9"/>
    <property type="match status" value="1"/>
</dbReference>
<organism evidence="3 4">
    <name type="scientific">Microlunatus sagamiharensis</name>
    <dbReference type="NCBI Taxonomy" id="546874"/>
    <lineage>
        <taxon>Bacteria</taxon>
        <taxon>Bacillati</taxon>
        <taxon>Actinomycetota</taxon>
        <taxon>Actinomycetes</taxon>
        <taxon>Propionibacteriales</taxon>
        <taxon>Propionibacteriaceae</taxon>
        <taxon>Microlunatus</taxon>
    </lineage>
</organism>
<name>A0A1H2MUK6_9ACTN</name>
<dbReference type="GO" id="GO:0030649">
    <property type="term" value="P:aminoglycoside antibiotic catabolic process"/>
    <property type="evidence" value="ECO:0007669"/>
    <property type="project" value="TreeGrafter"/>
</dbReference>
<evidence type="ECO:0000259" key="2">
    <source>
        <dbReference type="PROSITE" id="PS51186"/>
    </source>
</evidence>
<dbReference type="SUPFAM" id="SSF55718">
    <property type="entry name" value="SCP-like"/>
    <property type="match status" value="1"/>
</dbReference>
<protein>
    <submittedName>
        <fullName evidence="3">Predicted acetyltransferase</fullName>
    </submittedName>
</protein>
<dbReference type="STRING" id="546874.SAMN04488544_2704"/>
<proteinExistence type="predicted"/>
<dbReference type="InterPro" id="IPR036527">
    <property type="entry name" value="SCP2_sterol-bd_dom_sf"/>
</dbReference>
<keyword evidence="4" id="KW-1185">Reference proteome</keyword>
<reference evidence="4" key="1">
    <citation type="submission" date="2016-10" db="EMBL/GenBank/DDBJ databases">
        <authorList>
            <person name="Varghese N."/>
            <person name="Submissions S."/>
        </authorList>
    </citation>
    <scope>NUCLEOTIDE SEQUENCE [LARGE SCALE GENOMIC DNA]</scope>
    <source>
        <strain evidence="4">DSM 21743</strain>
    </source>
</reference>
<evidence type="ECO:0000256" key="1">
    <source>
        <dbReference type="SAM" id="MobiDB-lite"/>
    </source>
</evidence>
<dbReference type="Gene3D" id="3.40.630.30">
    <property type="match status" value="2"/>
</dbReference>
<dbReference type="PANTHER" id="PTHR37817:SF1">
    <property type="entry name" value="N-ACETYLTRANSFERASE EIS"/>
    <property type="match status" value="1"/>
</dbReference>
<evidence type="ECO:0000313" key="4">
    <source>
        <dbReference type="Proteomes" id="UP000198825"/>
    </source>
</evidence>
<dbReference type="InterPro" id="IPR051554">
    <property type="entry name" value="Acetyltransferase_Eis"/>
</dbReference>
<dbReference type="Pfam" id="PF17668">
    <property type="entry name" value="Acetyltransf_17"/>
    <property type="match status" value="1"/>
</dbReference>
<dbReference type="OrthoDB" id="3498897at2"/>
<dbReference type="AlphaFoldDB" id="A0A1H2MUK6"/>
<dbReference type="Gene3D" id="3.30.1050.10">
    <property type="entry name" value="SCP2 sterol-binding domain"/>
    <property type="match status" value="1"/>
</dbReference>
<dbReference type="InterPro" id="IPR041380">
    <property type="entry name" value="Acetyltransf_17"/>
</dbReference>
<dbReference type="InterPro" id="IPR000182">
    <property type="entry name" value="GNAT_dom"/>
</dbReference>
<evidence type="ECO:0000313" key="3">
    <source>
        <dbReference type="EMBL" id="SDU96621.1"/>
    </source>
</evidence>
<dbReference type="SUPFAM" id="SSF55729">
    <property type="entry name" value="Acyl-CoA N-acyltransferases (Nat)"/>
    <property type="match status" value="1"/>
</dbReference>
<feature type="region of interest" description="Disordered" evidence="1">
    <location>
        <begin position="19"/>
        <end position="38"/>
    </location>
</feature>
<dbReference type="RefSeq" id="WP_091075135.1">
    <property type="nucleotide sequence ID" value="NZ_LT629799.1"/>
</dbReference>
<dbReference type="GO" id="GO:0034069">
    <property type="term" value="F:aminoglycoside N-acetyltransferase activity"/>
    <property type="evidence" value="ECO:0007669"/>
    <property type="project" value="TreeGrafter"/>
</dbReference>
<keyword evidence="3" id="KW-0808">Transferase</keyword>
<feature type="domain" description="N-acetyltransferase" evidence="2">
    <location>
        <begin position="3"/>
        <end position="160"/>
    </location>
</feature>